<evidence type="ECO:0000256" key="2">
    <source>
        <dbReference type="RuleBase" id="RU003682"/>
    </source>
</evidence>
<dbReference type="GO" id="GO:0051213">
    <property type="term" value="F:dioxygenase activity"/>
    <property type="evidence" value="ECO:0007669"/>
    <property type="project" value="UniProtKB-KW"/>
</dbReference>
<keyword evidence="2" id="KW-0479">Metal-binding</keyword>
<dbReference type="PROSITE" id="PS51471">
    <property type="entry name" value="FE2OG_OXY"/>
    <property type="match status" value="1"/>
</dbReference>
<dbReference type="EMBL" id="FJUY01000002">
    <property type="protein sequence ID" value="CZT16060.1"/>
    <property type="molecule type" value="Genomic_DNA"/>
</dbReference>
<keyword evidence="5" id="KW-1185">Reference proteome</keyword>
<comment type="similarity">
    <text evidence="1 2">Belongs to the iron/ascorbate-dependent oxidoreductase family.</text>
</comment>
<dbReference type="InterPro" id="IPR005123">
    <property type="entry name" value="Oxoglu/Fe-dep_dioxygenase_dom"/>
</dbReference>
<name>A0A2D3UTD4_9PEZI</name>
<dbReference type="Gene3D" id="2.60.120.330">
    <property type="entry name" value="B-lactam Antibiotic, Isopenicillin N Synthase, Chain"/>
    <property type="match status" value="1"/>
</dbReference>
<keyword evidence="4" id="KW-0223">Dioxygenase</keyword>
<gene>
    <name evidence="4" type="ORF">RCC_01900</name>
</gene>
<reference evidence="4 5" key="1">
    <citation type="submission" date="2016-03" db="EMBL/GenBank/DDBJ databases">
        <authorList>
            <person name="Ploux O."/>
        </authorList>
    </citation>
    <scope>NUCLEOTIDE SEQUENCE [LARGE SCALE GENOMIC DNA]</scope>
    <source>
        <strain evidence="4 5">URUG2</strain>
    </source>
</reference>
<evidence type="ECO:0000313" key="4">
    <source>
        <dbReference type="EMBL" id="CZT16060.1"/>
    </source>
</evidence>
<keyword evidence="2" id="KW-0560">Oxidoreductase</keyword>
<accession>A0A2D3UTD4</accession>
<protein>
    <submittedName>
        <fullName evidence="4">Related to naringenin,2-oxoglutarate 3-dioxygenase</fullName>
    </submittedName>
</protein>
<dbReference type="STRING" id="112498.A0A2D3UTD4"/>
<dbReference type="GeneID" id="35597126"/>
<proteinExistence type="inferred from homology"/>
<evidence type="ECO:0000313" key="5">
    <source>
        <dbReference type="Proteomes" id="UP000225277"/>
    </source>
</evidence>
<dbReference type="InterPro" id="IPR050231">
    <property type="entry name" value="Iron_ascorbate_oxido_reductase"/>
</dbReference>
<dbReference type="RefSeq" id="XP_023622953.1">
    <property type="nucleotide sequence ID" value="XM_023767185.1"/>
</dbReference>
<dbReference type="GO" id="GO:0046872">
    <property type="term" value="F:metal ion binding"/>
    <property type="evidence" value="ECO:0007669"/>
    <property type="project" value="UniProtKB-KW"/>
</dbReference>
<evidence type="ECO:0000259" key="3">
    <source>
        <dbReference type="PROSITE" id="PS51471"/>
    </source>
</evidence>
<feature type="domain" description="Fe2OG dioxygenase" evidence="3">
    <location>
        <begin position="173"/>
        <end position="277"/>
    </location>
</feature>
<dbReference type="PANTHER" id="PTHR47990">
    <property type="entry name" value="2-OXOGLUTARATE (2OG) AND FE(II)-DEPENDENT OXYGENASE SUPERFAMILY PROTEIN-RELATED"/>
    <property type="match status" value="1"/>
</dbReference>
<dbReference type="SUPFAM" id="SSF51197">
    <property type="entry name" value="Clavaminate synthase-like"/>
    <property type="match status" value="1"/>
</dbReference>
<sequence>MSTLKTVKLVDIVELEPQALDNLKFAATQQGFFHLDIDTGSDLSSVNADIAECFDLAIRLYDLPLHEKLSYDIDKMGAHKLNGYKPSGRNAGIKLGTQDGFEAYLIPRDGVATQYEGEPDALLPPTLCREKELLKRTMNELHSIGMAVLRALSIALANSDQYELTIQHRPQHPSTSALGLLKYSPVDQNQTQLGHSAHTDVGSLTLLFCTGPGLQFLDPLTGQWENVEVRPGQAVVNIGDSLRFLTGNRLKSCLHRVLPVTGDSAEDRYSLAYFLRPEIDTTFRDEVGQTWKSIDWHDNKYKIFRASLEQQSGEQESLVLTGKAGFLGLWEPLNDPLVAS</sequence>
<dbReference type="InterPro" id="IPR027443">
    <property type="entry name" value="IPNS-like_sf"/>
</dbReference>
<keyword evidence="2" id="KW-0408">Iron</keyword>
<dbReference type="Proteomes" id="UP000225277">
    <property type="component" value="Unassembled WGS sequence"/>
</dbReference>
<organism evidence="4 5">
    <name type="scientific">Ramularia collo-cygni</name>
    <dbReference type="NCBI Taxonomy" id="112498"/>
    <lineage>
        <taxon>Eukaryota</taxon>
        <taxon>Fungi</taxon>
        <taxon>Dikarya</taxon>
        <taxon>Ascomycota</taxon>
        <taxon>Pezizomycotina</taxon>
        <taxon>Dothideomycetes</taxon>
        <taxon>Dothideomycetidae</taxon>
        <taxon>Mycosphaerellales</taxon>
        <taxon>Mycosphaerellaceae</taxon>
        <taxon>Ramularia</taxon>
    </lineage>
</organism>
<evidence type="ECO:0000256" key="1">
    <source>
        <dbReference type="ARBA" id="ARBA00008056"/>
    </source>
</evidence>
<dbReference type="AlphaFoldDB" id="A0A2D3UTD4"/>
<dbReference type="OrthoDB" id="288590at2759"/>
<dbReference type="Pfam" id="PF03171">
    <property type="entry name" value="2OG-FeII_Oxy"/>
    <property type="match status" value="1"/>
</dbReference>
<dbReference type="InterPro" id="IPR044861">
    <property type="entry name" value="IPNS-like_FE2OG_OXY"/>
</dbReference>